<comment type="catalytic activity">
    <reaction evidence="12">
        <text>L-lysyl-L-alpha-amino acid(out) = L-lysyl-L-alpha-amino acid(in)</text>
        <dbReference type="Rhea" id="RHEA:79387"/>
        <dbReference type="ChEBI" id="CHEBI:229965"/>
    </reaction>
</comment>
<evidence type="ECO:0000256" key="9">
    <source>
        <dbReference type="ARBA" id="ARBA00044878"/>
    </source>
</evidence>
<feature type="transmembrane region" description="Helical" evidence="26">
    <location>
        <begin position="254"/>
        <end position="272"/>
    </location>
</feature>
<comment type="catalytic activity">
    <reaction evidence="20">
        <text>L-lysyl-glycine(out) = L-lysyl-glycine(in)</text>
        <dbReference type="Rhea" id="RHEA:79407"/>
        <dbReference type="ChEBI" id="CHEBI:191202"/>
    </reaction>
</comment>
<dbReference type="PANTHER" id="PTHR23512:SF3">
    <property type="entry name" value="MAJOR FACILITATOR SUPERFAMILY DOMAIN-CONTAINING PROTEIN 1"/>
    <property type="match status" value="1"/>
</dbReference>
<evidence type="ECO:0000313" key="28">
    <source>
        <dbReference type="Proteomes" id="UP000179179"/>
    </source>
</evidence>
<keyword evidence="5 26" id="KW-1133">Transmembrane helix</keyword>
<dbReference type="AlphaFoldDB" id="A0A1F8AAC2"/>
<evidence type="ECO:0000256" key="18">
    <source>
        <dbReference type="ARBA" id="ARBA00044912"/>
    </source>
</evidence>
<dbReference type="GO" id="GO:0022857">
    <property type="term" value="F:transmembrane transporter activity"/>
    <property type="evidence" value="ECO:0007669"/>
    <property type="project" value="InterPro"/>
</dbReference>
<accession>A0A1F8AAC2</accession>
<evidence type="ECO:0000256" key="1">
    <source>
        <dbReference type="ARBA" id="ARBA00004155"/>
    </source>
</evidence>
<gene>
    <name evidence="27" type="ORF">ABOM_001983</name>
</gene>
<evidence type="ECO:0000256" key="6">
    <source>
        <dbReference type="ARBA" id="ARBA00023136"/>
    </source>
</evidence>
<comment type="catalytic activity">
    <reaction evidence="13">
        <text>L-alpha-aminoacyl-L-lysine(out) = L-alpha-aminoacyl-L-lysine(in)</text>
        <dbReference type="Rhea" id="RHEA:79383"/>
        <dbReference type="ChEBI" id="CHEBI:229966"/>
    </reaction>
</comment>
<dbReference type="Gene3D" id="1.20.1250.20">
    <property type="entry name" value="MFS general substrate transporter like domains"/>
    <property type="match status" value="1"/>
</dbReference>
<keyword evidence="7" id="KW-0458">Lysosome</keyword>
<comment type="similarity">
    <text evidence="2">Belongs to the major facilitator superfamily.</text>
</comment>
<comment type="subunit">
    <text evidence="24">Homodimer. Interacts with lysosomal protein GLMP (via lumenal domain); the interaction starts while both proteins are still in the endoplasmic reticulum and is required for stabilization of MFSD1 in lysosomes but has no direct effect on its targeting to lysosomes or transporter activity.</text>
</comment>
<evidence type="ECO:0000256" key="5">
    <source>
        <dbReference type="ARBA" id="ARBA00022989"/>
    </source>
</evidence>
<evidence type="ECO:0000256" key="16">
    <source>
        <dbReference type="ARBA" id="ARBA00044900"/>
    </source>
</evidence>
<evidence type="ECO:0000256" key="26">
    <source>
        <dbReference type="SAM" id="Phobius"/>
    </source>
</evidence>
<dbReference type="PANTHER" id="PTHR23512">
    <property type="entry name" value="MAJOR FACILITATOR SUPERFAMILY DOMAIN-CONTAINING PROTEIN 1"/>
    <property type="match status" value="1"/>
</dbReference>
<comment type="catalytic activity">
    <reaction evidence="17">
        <text>L-arginyl-glycine(out) = L-arginyl-glycine(in)</text>
        <dbReference type="Rhea" id="RHEA:79391"/>
        <dbReference type="ChEBI" id="CHEBI:229955"/>
    </reaction>
</comment>
<evidence type="ECO:0000256" key="17">
    <source>
        <dbReference type="ARBA" id="ARBA00044903"/>
    </source>
</evidence>
<dbReference type="InterPro" id="IPR036259">
    <property type="entry name" value="MFS_trans_sf"/>
</dbReference>
<evidence type="ECO:0000256" key="22">
    <source>
        <dbReference type="ARBA" id="ARBA00045018"/>
    </source>
</evidence>
<feature type="compositionally biased region" description="Basic and acidic residues" evidence="25">
    <location>
        <begin position="302"/>
        <end position="324"/>
    </location>
</feature>
<dbReference type="EMBL" id="LYCR01000014">
    <property type="protein sequence ID" value="OGM48676.1"/>
    <property type="molecule type" value="Genomic_DNA"/>
</dbReference>
<dbReference type="InterPro" id="IPR052187">
    <property type="entry name" value="MFSD1"/>
</dbReference>
<comment type="catalytic activity">
    <reaction evidence="9">
        <text>L-histidyl-glycine(out) = L-histidyl-glycine(in)</text>
        <dbReference type="Rhea" id="RHEA:79395"/>
        <dbReference type="ChEBI" id="CHEBI:229957"/>
    </reaction>
</comment>
<evidence type="ECO:0000256" key="21">
    <source>
        <dbReference type="ARBA" id="ARBA00044985"/>
    </source>
</evidence>
<comment type="caution">
    <text evidence="27">The sequence shown here is derived from an EMBL/GenBank/DDBJ whole genome shotgun (WGS) entry which is preliminary data.</text>
</comment>
<evidence type="ECO:0000256" key="8">
    <source>
        <dbReference type="ARBA" id="ARBA00044876"/>
    </source>
</evidence>
<evidence type="ECO:0000256" key="23">
    <source>
        <dbReference type="ARBA" id="ARBA00045709"/>
    </source>
</evidence>
<proteinExistence type="inferred from homology"/>
<comment type="catalytic activity">
    <reaction evidence="16">
        <text>L-lysyl-L-lysine(out) = L-lysyl-L-lysine(in)</text>
        <dbReference type="Rhea" id="RHEA:79403"/>
        <dbReference type="ChEBI" id="CHEBI:229956"/>
    </reaction>
</comment>
<comment type="catalytic activity">
    <reaction evidence="10">
        <text>L-alpha-aminoacyl-L-arginine(out) = L-alpha-aminoacyl-L-arginine(in)</text>
        <dbReference type="Rhea" id="RHEA:79367"/>
        <dbReference type="ChEBI" id="CHEBI:229968"/>
    </reaction>
</comment>
<dbReference type="RefSeq" id="XP_022392393.1">
    <property type="nucleotide sequence ID" value="XM_022529113.1"/>
</dbReference>
<protein>
    <recommendedName>
        <fullName evidence="21">Lysosomal dipeptide transporter MFSD1</fullName>
    </recommendedName>
    <alternativeName>
        <fullName evidence="22">Major facilitator superfamily domain-containing protein 1</fullName>
    </alternativeName>
</protein>
<comment type="subcellular location">
    <subcellularLocation>
        <location evidence="1">Lysosome membrane</location>
        <topology evidence="1">Multi-pass membrane protein</topology>
    </subcellularLocation>
</comment>
<feature type="transmembrane region" description="Helical" evidence="26">
    <location>
        <begin position="77"/>
        <end position="99"/>
    </location>
</feature>
<feature type="transmembrane region" description="Helical" evidence="26">
    <location>
        <begin position="158"/>
        <end position="176"/>
    </location>
</feature>
<evidence type="ECO:0000313" key="27">
    <source>
        <dbReference type="EMBL" id="OGM48676.1"/>
    </source>
</evidence>
<dbReference type="InterPro" id="IPR011701">
    <property type="entry name" value="MFS"/>
</dbReference>
<evidence type="ECO:0000256" key="15">
    <source>
        <dbReference type="ARBA" id="ARBA00044899"/>
    </source>
</evidence>
<sequence>MFLPCLSGLAVQRFGERPVLLMTLLSIVAGQLVFCLSVQTRVVTGMILGRVLVGIGGETMGVLGSEITTRWFQDKQLSFALALNLGGSRLGSVANSMLVPGWTEASGVVSASWMGTVLPLGVTLLSCLYLLRLSDVAGPEASSNPPGFISSVSRFNRIYWQLGIVCVLGYGGINTFTNSAQRFLAAWFYKGDQRAAGSATSIPYILSGILVPPVGFLLDLPWFRSPPRSLVLSHILMVAAHLMFLFKIGPILPLIFLGTAYALYGVAFWAGLARCLCDLSVPTGSGNTSISGIEHHDPYGTLHSSDHVPRPSNNEEEHSVKSTEEEAVDKGLITLGYGIMTSLLNLTTALVPVLLAGTENAAGFSGPEMVFLALAAVGCIASARLA</sequence>
<organism evidence="27 28">
    <name type="scientific">Aspergillus bombycis</name>
    <dbReference type="NCBI Taxonomy" id="109264"/>
    <lineage>
        <taxon>Eukaryota</taxon>
        <taxon>Fungi</taxon>
        <taxon>Dikarya</taxon>
        <taxon>Ascomycota</taxon>
        <taxon>Pezizomycotina</taxon>
        <taxon>Eurotiomycetes</taxon>
        <taxon>Eurotiomycetidae</taxon>
        <taxon>Eurotiales</taxon>
        <taxon>Aspergillaceae</taxon>
        <taxon>Aspergillus</taxon>
    </lineage>
</organism>
<evidence type="ECO:0000256" key="19">
    <source>
        <dbReference type="ARBA" id="ARBA00044919"/>
    </source>
</evidence>
<comment type="catalytic activity">
    <reaction evidence="11">
        <text>L-alpha-aminoacyl-L-histidine(out) = L-alpha-aminoacyl-L-histidine(in)</text>
        <dbReference type="Rhea" id="RHEA:79375"/>
        <dbReference type="ChEBI" id="CHEBI:229967"/>
    </reaction>
</comment>
<evidence type="ECO:0000256" key="12">
    <source>
        <dbReference type="ARBA" id="ARBA00044891"/>
    </source>
</evidence>
<keyword evidence="6 26" id="KW-0472">Membrane</keyword>
<feature type="transmembrane region" description="Helical" evidence="26">
    <location>
        <begin position="20"/>
        <end position="38"/>
    </location>
</feature>
<dbReference type="SUPFAM" id="SSF103473">
    <property type="entry name" value="MFS general substrate transporter"/>
    <property type="match status" value="1"/>
</dbReference>
<evidence type="ECO:0000256" key="25">
    <source>
        <dbReference type="SAM" id="MobiDB-lite"/>
    </source>
</evidence>
<evidence type="ECO:0000256" key="10">
    <source>
        <dbReference type="ARBA" id="ARBA00044881"/>
    </source>
</evidence>
<evidence type="ECO:0000256" key="13">
    <source>
        <dbReference type="ARBA" id="ARBA00044893"/>
    </source>
</evidence>
<comment type="catalytic activity">
    <reaction evidence="15">
        <text>L-arginyl-L-alpha-amino acid(out) = L-arginyl-L-alpha-amino acid(in)</text>
        <dbReference type="Rhea" id="RHEA:79371"/>
        <dbReference type="ChEBI" id="CHEBI:84315"/>
    </reaction>
</comment>
<evidence type="ECO:0000256" key="24">
    <source>
        <dbReference type="ARBA" id="ARBA00046376"/>
    </source>
</evidence>
<keyword evidence="3" id="KW-0813">Transport</keyword>
<evidence type="ECO:0000256" key="3">
    <source>
        <dbReference type="ARBA" id="ARBA00022448"/>
    </source>
</evidence>
<evidence type="ECO:0000256" key="2">
    <source>
        <dbReference type="ARBA" id="ARBA00008335"/>
    </source>
</evidence>
<evidence type="ECO:0000256" key="11">
    <source>
        <dbReference type="ARBA" id="ARBA00044884"/>
    </source>
</evidence>
<reference evidence="27 28" key="1">
    <citation type="journal article" date="2016" name="Genome Biol. Evol.">
        <title>Draft genome sequence of an aflatoxigenic Aspergillus species, A. bombycis.</title>
        <authorList>
            <person name="Moore G.G."/>
            <person name="Mack B.M."/>
            <person name="Beltz S.B."/>
            <person name="Gilbert M.K."/>
        </authorList>
    </citation>
    <scope>NUCLEOTIDE SEQUENCE [LARGE SCALE GENOMIC DNA]</scope>
    <source>
        <strain evidence="28">NRRL 26010</strain>
    </source>
</reference>
<comment type="catalytic activity">
    <reaction evidence="18">
        <text>L-histidyl-L-alpha-amino acid(out) = L-histidyl-L-alpha-amino acid(in)</text>
        <dbReference type="Rhea" id="RHEA:79379"/>
        <dbReference type="ChEBI" id="CHEBI:229964"/>
    </reaction>
</comment>
<keyword evidence="4 26" id="KW-0812">Transmembrane</keyword>
<feature type="transmembrane region" description="Helical" evidence="26">
    <location>
        <begin position="196"/>
        <end position="218"/>
    </location>
</feature>
<dbReference type="Pfam" id="PF07690">
    <property type="entry name" value="MFS_1"/>
    <property type="match status" value="1"/>
</dbReference>
<comment type="catalytic activity">
    <reaction evidence="14">
        <text>L-aspartyl-L-lysine(out) = L-aspartyl-L-lysine(in)</text>
        <dbReference type="Rhea" id="RHEA:79411"/>
        <dbReference type="ChEBI" id="CHEBI:229953"/>
    </reaction>
</comment>
<comment type="catalytic activity">
    <reaction evidence="8">
        <text>L-lysyl-L-alanine(out) = L-lysyl-L-alanine(in)</text>
        <dbReference type="Rhea" id="RHEA:79399"/>
        <dbReference type="ChEBI" id="CHEBI:229954"/>
    </reaction>
</comment>
<comment type="function">
    <text evidence="23">Lysosomal dipeptide uniporter that selectively exports lysine, arginine or histidine-containing dipeptides with a net positive charge from the lysosome lumen into the cytosol. Could play a role in a specific type of protein O-glycosylation indirectly regulating macrophages migration and tissue invasion. Also essential for liver homeostasis.</text>
</comment>
<feature type="region of interest" description="Disordered" evidence="25">
    <location>
        <begin position="302"/>
        <end position="325"/>
    </location>
</feature>
<comment type="catalytic activity">
    <reaction evidence="19">
        <text>L-alanyl-L-lysine(out) = L-alanyl-L-lysine(in)</text>
        <dbReference type="Rhea" id="RHEA:79415"/>
        <dbReference type="ChEBI" id="CHEBI:192470"/>
    </reaction>
</comment>
<evidence type="ECO:0000256" key="7">
    <source>
        <dbReference type="ARBA" id="ARBA00023228"/>
    </source>
</evidence>
<feature type="transmembrane region" description="Helical" evidence="26">
    <location>
        <begin position="335"/>
        <end position="357"/>
    </location>
</feature>
<evidence type="ECO:0000256" key="14">
    <source>
        <dbReference type="ARBA" id="ARBA00044898"/>
    </source>
</evidence>
<name>A0A1F8AAC2_9EURO</name>
<feature type="transmembrane region" description="Helical" evidence="26">
    <location>
        <begin position="230"/>
        <end position="248"/>
    </location>
</feature>
<evidence type="ECO:0000256" key="4">
    <source>
        <dbReference type="ARBA" id="ARBA00022692"/>
    </source>
</evidence>
<feature type="transmembrane region" description="Helical" evidence="26">
    <location>
        <begin position="111"/>
        <end position="131"/>
    </location>
</feature>
<dbReference type="GeneID" id="34445373"/>
<dbReference type="OrthoDB" id="424834at2759"/>
<feature type="transmembrane region" description="Helical" evidence="26">
    <location>
        <begin position="369"/>
        <end position="385"/>
    </location>
</feature>
<keyword evidence="28" id="KW-1185">Reference proteome</keyword>
<evidence type="ECO:0000256" key="20">
    <source>
        <dbReference type="ARBA" id="ARBA00044924"/>
    </source>
</evidence>
<dbReference type="Proteomes" id="UP000179179">
    <property type="component" value="Unassembled WGS sequence"/>
</dbReference>